<evidence type="ECO:0000256" key="3">
    <source>
        <dbReference type="ARBA" id="ARBA00022741"/>
    </source>
</evidence>
<evidence type="ECO:0000256" key="5">
    <source>
        <dbReference type="ARBA" id="ARBA00023134"/>
    </source>
</evidence>
<reference evidence="11 12" key="1">
    <citation type="journal article" date="2016" name="Environ. Microbiol.">
        <title>Genomic resolution of a cold subsurface aquifer community provides metabolic insights for novel microbes adapted to high CO concentrations.</title>
        <authorList>
            <person name="Probst A.J."/>
            <person name="Castelle C.J."/>
            <person name="Singh A."/>
            <person name="Brown C.T."/>
            <person name="Anantharaman K."/>
            <person name="Sharon I."/>
            <person name="Hug L.A."/>
            <person name="Burstein D."/>
            <person name="Emerson J.B."/>
            <person name="Thomas B.C."/>
            <person name="Banfield J.F."/>
        </authorList>
    </citation>
    <scope>NUCLEOTIDE SEQUENCE [LARGE SCALE GENOMIC DNA]</scope>
    <source>
        <strain evidence="11">CG2_30_40_21</strain>
    </source>
</reference>
<dbReference type="GO" id="GO:0005737">
    <property type="term" value="C:cytoplasm"/>
    <property type="evidence" value="ECO:0007669"/>
    <property type="project" value="UniProtKB-SubCell"/>
</dbReference>
<keyword evidence="1 9" id="KW-1003">Cell membrane</keyword>
<dbReference type="InterPro" id="IPR004390">
    <property type="entry name" value="SR_rcpt_FtsY"/>
</dbReference>
<dbReference type="InterPro" id="IPR036225">
    <property type="entry name" value="SRP/SRP_N"/>
</dbReference>
<organism evidence="11 12">
    <name type="scientific">Candidatus Desantisbacteria bacterium CG2_30_40_21</name>
    <dbReference type="NCBI Taxonomy" id="1817895"/>
    <lineage>
        <taxon>Bacteria</taxon>
        <taxon>Candidatus Desantisiibacteriota</taxon>
    </lineage>
</organism>
<dbReference type="HAMAP" id="MF_00920">
    <property type="entry name" value="FtsY"/>
    <property type="match status" value="1"/>
</dbReference>
<dbReference type="EC" id="3.6.5.4" evidence="9"/>
<dbReference type="EMBL" id="MNYI01000170">
    <property type="protein sequence ID" value="OIP38817.1"/>
    <property type="molecule type" value="Genomic_DNA"/>
</dbReference>
<dbReference type="NCBIfam" id="TIGR00064">
    <property type="entry name" value="ftsY"/>
    <property type="match status" value="1"/>
</dbReference>
<evidence type="ECO:0000256" key="1">
    <source>
        <dbReference type="ARBA" id="ARBA00022475"/>
    </source>
</evidence>
<comment type="catalytic activity">
    <reaction evidence="8 9">
        <text>GTP + H2O = GDP + phosphate + H(+)</text>
        <dbReference type="Rhea" id="RHEA:19669"/>
        <dbReference type="ChEBI" id="CHEBI:15377"/>
        <dbReference type="ChEBI" id="CHEBI:15378"/>
        <dbReference type="ChEBI" id="CHEBI:37565"/>
        <dbReference type="ChEBI" id="CHEBI:43474"/>
        <dbReference type="ChEBI" id="CHEBI:58189"/>
        <dbReference type="EC" id="3.6.5.4"/>
    </reaction>
</comment>
<dbReference type="AlphaFoldDB" id="A0A1J5DRX3"/>
<dbReference type="InterPro" id="IPR027417">
    <property type="entry name" value="P-loop_NTPase"/>
</dbReference>
<sequence>MGKWIDKLKAALNPTKLGFFKFFAKDETVWEEIEEAFINTDVGVETALKIVDELRNSSVKPEGLRKALKEKISSILGTQVSCLNFPSGVPAIFLFIGVNGSGKTTTIGKLAFKLKAEGKSVLIAAADTYRAAAIPQLEEWAKRCGVEILKQNEGADPGAVAYDAIDAAIARGIDVVLIDTAGRLHTKHHLVHEIKKIRGICEKKIPGAPHEVLLVLDAVSGQNGLIQAQRFLETVGISGIVLTKLDGTAKGGIVISIANNLNVPVKLIGIGEGLEDIGEFDPNEFVEALFGEG</sequence>
<keyword evidence="3 9" id="KW-0547">Nucleotide-binding</keyword>
<dbReference type="InterPro" id="IPR042101">
    <property type="entry name" value="SRP54_N_sf"/>
</dbReference>
<dbReference type="GO" id="GO:0003924">
    <property type="term" value="F:GTPase activity"/>
    <property type="evidence" value="ECO:0007669"/>
    <property type="project" value="UniProtKB-UniRule"/>
</dbReference>
<keyword evidence="7 9" id="KW-0675">Receptor</keyword>
<keyword evidence="2 9" id="KW-0963">Cytoplasm</keyword>
<dbReference type="PROSITE" id="PS00300">
    <property type="entry name" value="SRP54"/>
    <property type="match status" value="1"/>
</dbReference>
<dbReference type="STRING" id="1817895.AUJ95_06295"/>
<dbReference type="Gene3D" id="3.40.50.300">
    <property type="entry name" value="P-loop containing nucleotide triphosphate hydrolases"/>
    <property type="match status" value="1"/>
</dbReference>
<dbReference type="Gene3D" id="1.20.120.140">
    <property type="entry name" value="Signal recognition particle SRP54, nucleotide-binding domain"/>
    <property type="match status" value="1"/>
</dbReference>
<keyword evidence="4 9" id="KW-0378">Hydrolase</keyword>
<comment type="caution">
    <text evidence="11">The sequence shown here is derived from an EMBL/GenBank/DDBJ whole genome shotgun (WGS) entry which is preliminary data.</text>
</comment>
<dbReference type="GO" id="GO:0006614">
    <property type="term" value="P:SRP-dependent cotranslational protein targeting to membrane"/>
    <property type="evidence" value="ECO:0007669"/>
    <property type="project" value="InterPro"/>
</dbReference>
<evidence type="ECO:0000256" key="2">
    <source>
        <dbReference type="ARBA" id="ARBA00022490"/>
    </source>
</evidence>
<accession>A0A1J5DRX3</accession>
<dbReference type="PANTHER" id="PTHR43134:SF1">
    <property type="entry name" value="SIGNAL RECOGNITION PARTICLE RECEPTOR SUBUNIT ALPHA"/>
    <property type="match status" value="1"/>
</dbReference>
<dbReference type="GO" id="GO:0005525">
    <property type="term" value="F:GTP binding"/>
    <property type="evidence" value="ECO:0007669"/>
    <property type="project" value="UniProtKB-UniRule"/>
</dbReference>
<comment type="similarity">
    <text evidence="9">Belongs to the GTP-binding SRP family. FtsY subfamily.</text>
</comment>
<dbReference type="SUPFAM" id="SSF52540">
    <property type="entry name" value="P-loop containing nucleoside triphosphate hydrolases"/>
    <property type="match status" value="1"/>
</dbReference>
<evidence type="ECO:0000256" key="8">
    <source>
        <dbReference type="ARBA" id="ARBA00048027"/>
    </source>
</evidence>
<feature type="domain" description="SRP54-type proteins GTP-binding" evidence="10">
    <location>
        <begin position="264"/>
        <end position="277"/>
    </location>
</feature>
<dbReference type="PANTHER" id="PTHR43134">
    <property type="entry name" value="SIGNAL RECOGNITION PARTICLE RECEPTOR SUBUNIT ALPHA"/>
    <property type="match status" value="1"/>
</dbReference>
<comment type="subunit">
    <text evidence="9">Part of the signal recognition particle protein translocation system, which is composed of SRP and FtsY.</text>
</comment>
<evidence type="ECO:0000256" key="9">
    <source>
        <dbReference type="HAMAP-Rule" id="MF_00920"/>
    </source>
</evidence>
<evidence type="ECO:0000259" key="10">
    <source>
        <dbReference type="PROSITE" id="PS00300"/>
    </source>
</evidence>
<feature type="binding site" evidence="9">
    <location>
        <begin position="97"/>
        <end position="104"/>
    </location>
    <ligand>
        <name>GTP</name>
        <dbReference type="ChEBI" id="CHEBI:37565"/>
    </ligand>
</feature>
<dbReference type="FunFam" id="3.40.50.300:FF:000053">
    <property type="entry name" value="Signal recognition particle receptor FtsY"/>
    <property type="match status" value="1"/>
</dbReference>
<keyword evidence="6 9" id="KW-0472">Membrane</keyword>
<protein>
    <recommendedName>
        <fullName evidence="9">Signal recognition particle receptor FtsY</fullName>
        <shortName evidence="9">SRP receptor</shortName>
        <ecNumber evidence="9">3.6.5.4</ecNumber>
    </recommendedName>
</protein>
<dbReference type="SMART" id="SM00963">
    <property type="entry name" value="SRP54_N"/>
    <property type="match status" value="1"/>
</dbReference>
<dbReference type="SMART" id="SM00382">
    <property type="entry name" value="AAA"/>
    <property type="match status" value="1"/>
</dbReference>
<gene>
    <name evidence="9" type="primary">ftsY</name>
    <name evidence="11" type="ORF">AUJ95_06295</name>
</gene>
<dbReference type="Pfam" id="PF02881">
    <property type="entry name" value="SRP54_N"/>
    <property type="match status" value="1"/>
</dbReference>
<comment type="function">
    <text evidence="9">Involved in targeting and insertion of nascent membrane proteins into the cytoplasmic membrane. Acts as a receptor for the complex formed by the signal recognition particle (SRP) and the ribosome-nascent chain (RNC).</text>
</comment>
<dbReference type="SMART" id="SM00962">
    <property type="entry name" value="SRP54"/>
    <property type="match status" value="1"/>
</dbReference>
<evidence type="ECO:0000313" key="11">
    <source>
        <dbReference type="EMBL" id="OIP38817.1"/>
    </source>
</evidence>
<dbReference type="GO" id="GO:0005047">
    <property type="term" value="F:signal recognition particle binding"/>
    <property type="evidence" value="ECO:0007669"/>
    <property type="project" value="TreeGrafter"/>
</dbReference>
<dbReference type="Pfam" id="PF00448">
    <property type="entry name" value="SRP54"/>
    <property type="match status" value="1"/>
</dbReference>
<evidence type="ECO:0000256" key="4">
    <source>
        <dbReference type="ARBA" id="ARBA00022801"/>
    </source>
</evidence>
<dbReference type="InterPro" id="IPR003593">
    <property type="entry name" value="AAA+_ATPase"/>
</dbReference>
<evidence type="ECO:0000313" key="12">
    <source>
        <dbReference type="Proteomes" id="UP000183085"/>
    </source>
</evidence>
<evidence type="ECO:0000256" key="6">
    <source>
        <dbReference type="ARBA" id="ARBA00023136"/>
    </source>
</evidence>
<evidence type="ECO:0000256" key="7">
    <source>
        <dbReference type="ARBA" id="ARBA00023170"/>
    </source>
</evidence>
<dbReference type="GO" id="GO:0005886">
    <property type="term" value="C:plasma membrane"/>
    <property type="evidence" value="ECO:0007669"/>
    <property type="project" value="UniProtKB-SubCell"/>
</dbReference>
<keyword evidence="5 9" id="KW-0342">GTP-binding</keyword>
<dbReference type="Proteomes" id="UP000183085">
    <property type="component" value="Unassembled WGS sequence"/>
</dbReference>
<dbReference type="InterPro" id="IPR000897">
    <property type="entry name" value="SRP54_GTPase_dom"/>
</dbReference>
<dbReference type="InterPro" id="IPR013822">
    <property type="entry name" value="Signal_recog_particl_SRP54_hlx"/>
</dbReference>
<feature type="binding site" evidence="9">
    <location>
        <begin position="179"/>
        <end position="183"/>
    </location>
    <ligand>
        <name>GTP</name>
        <dbReference type="ChEBI" id="CHEBI:37565"/>
    </ligand>
</feature>
<comment type="subcellular location">
    <subcellularLocation>
        <location evidence="9">Cell membrane</location>
        <topology evidence="9">Peripheral membrane protein</topology>
        <orientation evidence="9">Cytoplasmic side</orientation>
    </subcellularLocation>
    <subcellularLocation>
        <location evidence="9">Cytoplasm</location>
    </subcellularLocation>
</comment>
<dbReference type="SUPFAM" id="SSF47364">
    <property type="entry name" value="Domain of the SRP/SRP receptor G-proteins"/>
    <property type="match status" value="1"/>
</dbReference>
<name>A0A1J5DRX3_9BACT</name>
<feature type="binding site" evidence="9">
    <location>
        <begin position="243"/>
        <end position="246"/>
    </location>
    <ligand>
        <name>GTP</name>
        <dbReference type="ChEBI" id="CHEBI:37565"/>
    </ligand>
</feature>
<proteinExistence type="inferred from homology"/>